<evidence type="ECO:0000313" key="3">
    <source>
        <dbReference type="Proteomes" id="UP000663937"/>
    </source>
</evidence>
<keyword evidence="1" id="KW-0812">Transmembrane</keyword>
<accession>A0A8A4ZH82</accession>
<gene>
    <name evidence="2" type="ORF">J4E96_07355</name>
</gene>
<protein>
    <submittedName>
        <fullName evidence="2">Uncharacterized protein</fullName>
    </submittedName>
</protein>
<keyword evidence="1" id="KW-1133">Transmembrane helix</keyword>
<dbReference type="RefSeq" id="WP_227425119.1">
    <property type="nucleotide sequence ID" value="NZ_CP071868.1"/>
</dbReference>
<keyword evidence="3" id="KW-1185">Reference proteome</keyword>
<feature type="transmembrane region" description="Helical" evidence="1">
    <location>
        <begin position="169"/>
        <end position="187"/>
    </location>
</feature>
<proteinExistence type="predicted"/>
<reference evidence="2" key="1">
    <citation type="submission" date="2021-03" db="EMBL/GenBank/DDBJ databases">
        <title>Pengzhenrongella sicca gen. nov., sp. nov., a new member of suborder Micrococcineae isolated from High-Arctic tundra soil.</title>
        <authorList>
            <person name="Peng F."/>
        </authorList>
    </citation>
    <scope>NUCLEOTIDE SEQUENCE</scope>
    <source>
        <strain evidence="2">LRZ-2</strain>
    </source>
</reference>
<dbReference type="Proteomes" id="UP000663937">
    <property type="component" value="Chromosome"/>
</dbReference>
<evidence type="ECO:0000256" key="1">
    <source>
        <dbReference type="SAM" id="Phobius"/>
    </source>
</evidence>
<name>A0A8A4ZH82_9MICO</name>
<sequence>MTSQRPPAFSLANLRQVGRLWSVVAFAGVALLLTMGTLLLTASGPFAPPRSPLDAPRVAAGEELEVGGTTEGYVLVGQPADGIDLAEVTCSWTGSTYADGTTAGGDLVVGPAARDSAMARLTDRLGGEDFRYLTTTADEWVARTATCSGGGIATLGIVADPGTAFQRKVGIAFIAFAPVLLGLAFLARRLTRPRA</sequence>
<evidence type="ECO:0000313" key="2">
    <source>
        <dbReference type="EMBL" id="QTE30751.1"/>
    </source>
</evidence>
<dbReference type="EMBL" id="CP071868">
    <property type="protein sequence ID" value="QTE30751.1"/>
    <property type="molecule type" value="Genomic_DNA"/>
</dbReference>
<dbReference type="AlphaFoldDB" id="A0A8A4ZH82"/>
<dbReference type="KEGG" id="psic:J4E96_07355"/>
<keyword evidence="1" id="KW-0472">Membrane</keyword>
<feature type="transmembrane region" description="Helical" evidence="1">
    <location>
        <begin position="20"/>
        <end position="42"/>
    </location>
</feature>
<organism evidence="2 3">
    <name type="scientific">Pengzhenrongella sicca</name>
    <dbReference type="NCBI Taxonomy" id="2819238"/>
    <lineage>
        <taxon>Bacteria</taxon>
        <taxon>Bacillati</taxon>
        <taxon>Actinomycetota</taxon>
        <taxon>Actinomycetes</taxon>
        <taxon>Micrococcales</taxon>
        <taxon>Pengzhenrongella</taxon>
    </lineage>
</organism>